<dbReference type="Pfam" id="PF14223">
    <property type="entry name" value="Retrotran_gag_2"/>
    <property type="match status" value="1"/>
</dbReference>
<sequence>MHLKNTLTNTRRDGRFVAKYLQIMKGIVDQLAFVGAAVEDDDLVLHILNGLALHSTYKDLAAATRAPETSIAFEELHNKLVEFEQQVRKEESSGDCFILPQQTSPRKTTTLITLSPFQIVADLFNIMVVIKIIMGTKNLVSSPQASILINRIFSTKSMRNIGTPLGSAIKAKNFPILIQRQMMHVLLIKSRHSPRLL</sequence>
<reference evidence="1 2" key="1">
    <citation type="journal article" date="2013" name="Genome Biol.">
        <title>The genome sequence of the most widely cultivated cacao type and its use to identify candidate genes regulating pod color.</title>
        <authorList>
            <person name="Motamayor J.C."/>
            <person name="Mockaitis K."/>
            <person name="Schmutz J."/>
            <person name="Haiminen N."/>
            <person name="Iii D.L."/>
            <person name="Cornejo O."/>
            <person name="Findley S.D."/>
            <person name="Zheng P."/>
            <person name="Utro F."/>
            <person name="Royaert S."/>
            <person name="Saski C."/>
            <person name="Jenkins J."/>
            <person name="Podicheti R."/>
            <person name="Zhao M."/>
            <person name="Scheffler B.E."/>
            <person name="Stack J.C."/>
            <person name="Feltus F.A."/>
            <person name="Mustiga G.M."/>
            <person name="Amores F."/>
            <person name="Phillips W."/>
            <person name="Marelli J.P."/>
            <person name="May G.D."/>
            <person name="Shapiro H."/>
            <person name="Ma J."/>
            <person name="Bustamante C.D."/>
            <person name="Schnell R.J."/>
            <person name="Main D."/>
            <person name="Gilbert D."/>
            <person name="Parida L."/>
            <person name="Kuhn D.N."/>
        </authorList>
    </citation>
    <scope>NUCLEOTIDE SEQUENCE [LARGE SCALE GENOMIC DNA]</scope>
    <source>
        <strain evidence="2">cv. Matina 1-6</strain>
    </source>
</reference>
<protein>
    <submittedName>
        <fullName evidence="1">Uncharacterized protein</fullName>
    </submittedName>
</protein>
<keyword evidence="2" id="KW-1185">Reference proteome</keyword>
<dbReference type="PANTHER" id="PTHR47481:SF22">
    <property type="entry name" value="RETROTRANSPOSON GAG DOMAIN-CONTAINING PROTEIN"/>
    <property type="match status" value="1"/>
</dbReference>
<dbReference type="EMBL" id="CM001884">
    <property type="protein sequence ID" value="EOY27328.1"/>
    <property type="molecule type" value="Genomic_DNA"/>
</dbReference>
<gene>
    <name evidence="1" type="ORF">TCM_029197</name>
</gene>
<dbReference type="AlphaFoldDB" id="A0A061GD50"/>
<organism evidence="1 2">
    <name type="scientific">Theobroma cacao</name>
    <name type="common">Cacao</name>
    <name type="synonym">Cocoa</name>
    <dbReference type="NCBI Taxonomy" id="3641"/>
    <lineage>
        <taxon>Eukaryota</taxon>
        <taxon>Viridiplantae</taxon>
        <taxon>Streptophyta</taxon>
        <taxon>Embryophyta</taxon>
        <taxon>Tracheophyta</taxon>
        <taxon>Spermatophyta</taxon>
        <taxon>Magnoliopsida</taxon>
        <taxon>eudicotyledons</taxon>
        <taxon>Gunneridae</taxon>
        <taxon>Pentapetalae</taxon>
        <taxon>rosids</taxon>
        <taxon>malvids</taxon>
        <taxon>Malvales</taxon>
        <taxon>Malvaceae</taxon>
        <taxon>Byttnerioideae</taxon>
        <taxon>Theobroma</taxon>
    </lineage>
</organism>
<dbReference type="PANTHER" id="PTHR47481">
    <property type="match status" value="1"/>
</dbReference>
<name>A0A061GD50_THECC</name>
<dbReference type="Proteomes" id="UP000026915">
    <property type="component" value="Chromosome 6"/>
</dbReference>
<accession>A0A061GD50</accession>
<evidence type="ECO:0000313" key="2">
    <source>
        <dbReference type="Proteomes" id="UP000026915"/>
    </source>
</evidence>
<evidence type="ECO:0000313" key="1">
    <source>
        <dbReference type="EMBL" id="EOY27328.1"/>
    </source>
</evidence>
<dbReference type="Gramene" id="EOY27328">
    <property type="protein sequence ID" value="EOY27328"/>
    <property type="gene ID" value="TCM_029197"/>
</dbReference>
<dbReference type="InParanoid" id="A0A061GD50"/>
<dbReference type="HOGENOM" id="CLU_1386359_0_0_1"/>
<proteinExistence type="predicted"/>